<dbReference type="SUPFAM" id="SSF48452">
    <property type="entry name" value="TPR-like"/>
    <property type="match status" value="1"/>
</dbReference>
<name>A0ABW4HNC3_9BACI</name>
<dbReference type="PANTHER" id="PTHR46797">
    <property type="entry name" value="HTH-TYPE TRANSCRIPTIONAL REGULATOR"/>
    <property type="match status" value="1"/>
</dbReference>
<dbReference type="InterPro" id="IPR011990">
    <property type="entry name" value="TPR-like_helical_dom_sf"/>
</dbReference>
<evidence type="ECO:0000256" key="1">
    <source>
        <dbReference type="ARBA" id="ARBA00023125"/>
    </source>
</evidence>
<dbReference type="Pfam" id="PF01381">
    <property type="entry name" value="HTH_3"/>
    <property type="match status" value="1"/>
</dbReference>
<dbReference type="InterPro" id="IPR050807">
    <property type="entry name" value="TransReg_Diox_bact_type"/>
</dbReference>
<evidence type="ECO:0000313" key="4">
    <source>
        <dbReference type="Proteomes" id="UP001597221"/>
    </source>
</evidence>
<dbReference type="Proteomes" id="UP001597221">
    <property type="component" value="Unassembled WGS sequence"/>
</dbReference>
<dbReference type="SMART" id="SM00028">
    <property type="entry name" value="TPR"/>
    <property type="match status" value="5"/>
</dbReference>
<dbReference type="PANTHER" id="PTHR46797:SF1">
    <property type="entry name" value="METHYLPHOSPHONATE SYNTHASE"/>
    <property type="match status" value="1"/>
</dbReference>
<comment type="caution">
    <text evidence="3">The sequence shown here is derived from an EMBL/GenBank/DDBJ whole genome shotgun (WGS) entry which is preliminary data.</text>
</comment>
<keyword evidence="1" id="KW-0238">DNA-binding</keyword>
<organism evidence="3 4">
    <name type="scientific">Oceanobacillus luteolus</name>
    <dbReference type="NCBI Taxonomy" id="1274358"/>
    <lineage>
        <taxon>Bacteria</taxon>
        <taxon>Bacillati</taxon>
        <taxon>Bacillota</taxon>
        <taxon>Bacilli</taxon>
        <taxon>Bacillales</taxon>
        <taxon>Bacillaceae</taxon>
        <taxon>Oceanobacillus</taxon>
    </lineage>
</organism>
<dbReference type="SMART" id="SM00530">
    <property type="entry name" value="HTH_XRE"/>
    <property type="match status" value="1"/>
</dbReference>
<evidence type="ECO:0000313" key="3">
    <source>
        <dbReference type="EMBL" id="MFD1606805.1"/>
    </source>
</evidence>
<protein>
    <submittedName>
        <fullName evidence="3">Helix-turn-helix domain-containing protein</fullName>
    </submittedName>
</protein>
<keyword evidence="4" id="KW-1185">Reference proteome</keyword>
<gene>
    <name evidence="3" type="ORF">ACFSBH_03965</name>
</gene>
<dbReference type="SUPFAM" id="SSF47413">
    <property type="entry name" value="lambda repressor-like DNA-binding domains"/>
    <property type="match status" value="1"/>
</dbReference>
<dbReference type="Gene3D" id="1.10.260.40">
    <property type="entry name" value="lambda repressor-like DNA-binding domains"/>
    <property type="match status" value="1"/>
</dbReference>
<dbReference type="InterPro" id="IPR010982">
    <property type="entry name" value="Lambda_DNA-bd_dom_sf"/>
</dbReference>
<accession>A0ABW4HNC3</accession>
<dbReference type="CDD" id="cd00093">
    <property type="entry name" value="HTH_XRE"/>
    <property type="match status" value="1"/>
</dbReference>
<sequence>MDIGRVLKFYRKEKNKTQEEVAEAIVSTSYLSRIENNKTTVDEETLALLFNRLGVDYYKILSNDKRISDLLALWEEPLLNNDIEGCKEIYEELQKMIHPITNIKLQTEYHVKRIRACIILKCYEDAAYSIRFLEEYYDSLSARNRFYYFKHVGNYYWVNQESDKAKEYLDKALLEYSQAHLNELEKADMYFLYSLILYVNQRETLSFSYGQESLRIFQNNYKREQCLKLHVQLGICYSRLGDIMSGLCEFQKAKSLAKELNDTYHLGVVEHNIANMYLRKRDRNNAMSHLKMAMSYKEKESISYFQSLSLLIYVCYQEGLLEECQEYLNSHLETAKGLPTDNVPMKEFWFLYLFINEEESKWETYLKDEFLPTLNRRHFNTNYQQRYFKFLGEYYQEKGGYKKAAAYYKLAIESNNIDVY</sequence>
<dbReference type="InterPro" id="IPR019734">
    <property type="entry name" value="TPR_rpt"/>
</dbReference>
<proteinExistence type="predicted"/>
<feature type="domain" description="HTH cro/C1-type" evidence="2">
    <location>
        <begin position="7"/>
        <end position="60"/>
    </location>
</feature>
<dbReference type="PROSITE" id="PS50943">
    <property type="entry name" value="HTH_CROC1"/>
    <property type="match status" value="1"/>
</dbReference>
<dbReference type="Gene3D" id="1.25.40.10">
    <property type="entry name" value="Tetratricopeptide repeat domain"/>
    <property type="match status" value="1"/>
</dbReference>
<dbReference type="InterPro" id="IPR001387">
    <property type="entry name" value="Cro/C1-type_HTH"/>
</dbReference>
<dbReference type="EMBL" id="JBHUDE010000014">
    <property type="protein sequence ID" value="MFD1606805.1"/>
    <property type="molecule type" value="Genomic_DNA"/>
</dbReference>
<evidence type="ECO:0000259" key="2">
    <source>
        <dbReference type="PROSITE" id="PS50943"/>
    </source>
</evidence>
<dbReference type="RefSeq" id="WP_379596123.1">
    <property type="nucleotide sequence ID" value="NZ_JBHUDE010000014.1"/>
</dbReference>
<reference evidence="4" key="1">
    <citation type="journal article" date="2019" name="Int. J. Syst. Evol. Microbiol.">
        <title>The Global Catalogue of Microorganisms (GCM) 10K type strain sequencing project: providing services to taxonomists for standard genome sequencing and annotation.</title>
        <authorList>
            <consortium name="The Broad Institute Genomics Platform"/>
            <consortium name="The Broad Institute Genome Sequencing Center for Infectious Disease"/>
            <person name="Wu L."/>
            <person name="Ma J."/>
        </authorList>
    </citation>
    <scope>NUCLEOTIDE SEQUENCE [LARGE SCALE GENOMIC DNA]</scope>
    <source>
        <strain evidence="4">CGMCC 1.12376</strain>
    </source>
</reference>